<organism evidence="2 3">
    <name type="scientific">Phaeocystidibacter luteus</name>
    <dbReference type="NCBI Taxonomy" id="911197"/>
    <lineage>
        <taxon>Bacteria</taxon>
        <taxon>Pseudomonadati</taxon>
        <taxon>Bacteroidota</taxon>
        <taxon>Flavobacteriia</taxon>
        <taxon>Flavobacteriales</taxon>
        <taxon>Phaeocystidibacteraceae</taxon>
        <taxon>Phaeocystidibacter</taxon>
    </lineage>
</organism>
<evidence type="ECO:0008006" key="4">
    <source>
        <dbReference type="Google" id="ProtNLM"/>
    </source>
</evidence>
<dbReference type="EMBL" id="WBVO01000001">
    <property type="protein sequence ID" value="KAB2814185.1"/>
    <property type="molecule type" value="Genomic_DNA"/>
</dbReference>
<evidence type="ECO:0000313" key="2">
    <source>
        <dbReference type="EMBL" id="KAB2814185.1"/>
    </source>
</evidence>
<feature type="chain" id="PRO_5026930635" description="Lipocalin-like domain-containing protein" evidence="1">
    <location>
        <begin position="22"/>
        <end position="120"/>
    </location>
</feature>
<proteinExistence type="predicted"/>
<gene>
    <name evidence="2" type="ORF">F8C67_00205</name>
</gene>
<dbReference type="RefSeq" id="WP_151665766.1">
    <property type="nucleotide sequence ID" value="NZ_WBVO01000001.1"/>
</dbReference>
<keyword evidence="3" id="KW-1185">Reference proteome</keyword>
<dbReference type="PROSITE" id="PS51257">
    <property type="entry name" value="PROKAR_LIPOPROTEIN"/>
    <property type="match status" value="1"/>
</dbReference>
<sequence>MSLLRTTLLSAVLLSAISCNLDGFPNKEDLVGTWVEAEPYSDVLTFRGNGSLIRTIDGVTDTIIYRTDGDRGVVIFTDPSNAGFGELEYPVLMLSEQKHMLLEGYRSTSSQSADGEFFRR</sequence>
<feature type="signal peptide" evidence="1">
    <location>
        <begin position="1"/>
        <end position="21"/>
    </location>
</feature>
<dbReference type="OrthoDB" id="9874339at2"/>
<dbReference type="AlphaFoldDB" id="A0A6N6RK02"/>
<protein>
    <recommendedName>
        <fullName evidence="4">Lipocalin-like domain-containing protein</fullName>
    </recommendedName>
</protein>
<evidence type="ECO:0000313" key="3">
    <source>
        <dbReference type="Proteomes" id="UP000468650"/>
    </source>
</evidence>
<evidence type="ECO:0000256" key="1">
    <source>
        <dbReference type="SAM" id="SignalP"/>
    </source>
</evidence>
<dbReference type="Proteomes" id="UP000468650">
    <property type="component" value="Unassembled WGS sequence"/>
</dbReference>
<comment type="caution">
    <text evidence="2">The sequence shown here is derived from an EMBL/GenBank/DDBJ whole genome shotgun (WGS) entry which is preliminary data.</text>
</comment>
<accession>A0A6N6RK02</accession>
<keyword evidence="1" id="KW-0732">Signal</keyword>
<name>A0A6N6RK02_9FLAO</name>
<reference evidence="2 3" key="1">
    <citation type="submission" date="2019-09" db="EMBL/GenBank/DDBJ databases">
        <title>Genomes of family Cryomorphaceae.</title>
        <authorList>
            <person name="Bowman J.P."/>
        </authorList>
    </citation>
    <scope>NUCLEOTIDE SEQUENCE [LARGE SCALE GENOMIC DNA]</scope>
    <source>
        <strain evidence="2 3">LMG 25704</strain>
    </source>
</reference>